<dbReference type="RefSeq" id="WP_051602564.1">
    <property type="nucleotide sequence ID" value="NZ_CAXEMP010000187.1"/>
</dbReference>
<proteinExistence type="predicted"/>
<reference evidence="11 12" key="2">
    <citation type="journal article" date="2018" name="Nat. Biotechnol.">
        <title>A standardized bacterial taxonomy based on genome phylogeny substantially revises the tree of life.</title>
        <authorList>
            <person name="Parks D.H."/>
            <person name="Chuvochina M."/>
            <person name="Waite D.W."/>
            <person name="Rinke C."/>
            <person name="Skarshewski A."/>
            <person name="Chaumeil P.A."/>
            <person name="Hugenholtz P."/>
        </authorList>
    </citation>
    <scope>NUCLEOTIDE SEQUENCE [LARGE SCALE GENOMIC DNA]</scope>
    <source>
        <strain evidence="8">UBA10378</strain>
        <strain evidence="7">UBA8557</strain>
    </source>
</reference>
<dbReference type="Proteomes" id="UP000024547">
    <property type="component" value="Unassembled WGS sequence"/>
</dbReference>
<keyword evidence="2 4" id="KW-0472">Membrane</keyword>
<dbReference type="Pfam" id="PF00691">
    <property type="entry name" value="OmpA"/>
    <property type="match status" value="1"/>
</dbReference>
<evidence type="ECO:0000256" key="2">
    <source>
        <dbReference type="ARBA" id="ARBA00023136"/>
    </source>
</evidence>
<dbReference type="PANTHER" id="PTHR30329:SF21">
    <property type="entry name" value="LIPOPROTEIN YIAD-RELATED"/>
    <property type="match status" value="1"/>
</dbReference>
<dbReference type="PATRIC" id="fig|1280948.3.peg.1318"/>
<sequence length="370" mass="39314">MRTRKVRRAEAERLPFVPYAVVPLAALGLLLLFAIWPFAFGVVQATAQRTASQALVEADASWARSRVSGQWITLEGRPPSREAADAAVDAVRKARAPALFGSARPVTRIRENFDWSLLGEGAVGPNTDWSFRVADGVLTLDGDMPNTEIRQEVVAAARTKIDPPRVISIQDSLSINNEPVADGFLEVAMRGLNTVSKCDRGVSAFTTNRFSLDCELPGAEAAATRKLALEPIPLGEVGAINVISREAVSSCESSLEELLGDARIEFQSSSAVIGASSAGLLDDVAEAVRACPGSLRIAGYTDSTGLPETNRQLSQARAEAVRNALIARGVPSGRLVATGYGDASPVAPNSTAAGRAQNRRIEIRVIRVSE</sequence>
<comment type="subcellular location">
    <subcellularLocation>
        <location evidence="1">Cell outer membrane</location>
    </subcellularLocation>
</comment>
<dbReference type="EMBL" id="DMBR01000206">
    <property type="protein sequence ID" value="HAE94258.1"/>
    <property type="molecule type" value="Genomic_DNA"/>
</dbReference>
<evidence type="ECO:0000313" key="7">
    <source>
        <dbReference type="EMBL" id="HAE94258.1"/>
    </source>
</evidence>
<evidence type="ECO:0000259" key="6">
    <source>
        <dbReference type="PROSITE" id="PS51123"/>
    </source>
</evidence>
<dbReference type="InterPro" id="IPR006664">
    <property type="entry name" value="OMP_bac"/>
</dbReference>
<evidence type="ECO:0000256" key="5">
    <source>
        <dbReference type="SAM" id="Phobius"/>
    </source>
</evidence>
<dbReference type="PANTHER" id="PTHR30329">
    <property type="entry name" value="STATOR ELEMENT OF FLAGELLAR MOTOR COMPLEX"/>
    <property type="match status" value="1"/>
</dbReference>
<dbReference type="GO" id="GO:0009279">
    <property type="term" value="C:cell outer membrane"/>
    <property type="evidence" value="ECO:0007669"/>
    <property type="project" value="UniProtKB-SubCell"/>
</dbReference>
<dbReference type="PRINTS" id="PR01023">
    <property type="entry name" value="NAFLGMOTY"/>
</dbReference>
<dbReference type="STRING" id="1280948.HY36_15420"/>
<name>A0A059E505_9PROT</name>
<dbReference type="InterPro" id="IPR006665">
    <property type="entry name" value="OmpA-like"/>
</dbReference>
<gene>
    <name evidence="7" type="ORF">DCG65_06840</name>
    <name evidence="8" type="ORF">DD728_15620</name>
    <name evidence="9" type="ORF">HY36_15420</name>
</gene>
<dbReference type="InterPro" id="IPR050330">
    <property type="entry name" value="Bact_OuterMem_StrucFunc"/>
</dbReference>
<evidence type="ECO:0000313" key="10">
    <source>
        <dbReference type="Proteomes" id="UP000024547"/>
    </source>
</evidence>
<feature type="transmembrane region" description="Helical" evidence="5">
    <location>
        <begin position="21"/>
        <end position="43"/>
    </location>
</feature>
<keyword evidence="5" id="KW-0812">Transmembrane</keyword>
<dbReference type="InterPro" id="IPR036737">
    <property type="entry name" value="OmpA-like_sf"/>
</dbReference>
<dbReference type="Proteomes" id="UP000259173">
    <property type="component" value="Unassembled WGS sequence"/>
</dbReference>
<keyword evidence="3" id="KW-0998">Cell outer membrane</keyword>
<dbReference type="SUPFAM" id="SSF103088">
    <property type="entry name" value="OmpA-like"/>
    <property type="match status" value="1"/>
</dbReference>
<evidence type="ECO:0000313" key="12">
    <source>
        <dbReference type="Proteomes" id="UP000263957"/>
    </source>
</evidence>
<keyword evidence="5" id="KW-1133">Transmembrane helix</keyword>
<evidence type="ECO:0000313" key="9">
    <source>
        <dbReference type="EMBL" id="KCZ62756.1"/>
    </source>
</evidence>
<dbReference type="PRINTS" id="PR01021">
    <property type="entry name" value="OMPADOMAIN"/>
</dbReference>
<evidence type="ECO:0000256" key="1">
    <source>
        <dbReference type="ARBA" id="ARBA00004442"/>
    </source>
</evidence>
<dbReference type="eggNOG" id="COG2885">
    <property type="taxonomic scope" value="Bacteria"/>
</dbReference>
<reference evidence="9 10" key="1">
    <citation type="journal article" date="2014" name="Antonie Van Leeuwenhoek">
        <title>Hyphomonas beringensis sp. nov. and Hyphomonas chukchiensis sp. nov., isolated from surface seawater of the Bering Sea and Chukchi Sea.</title>
        <authorList>
            <person name="Li C."/>
            <person name="Lai Q."/>
            <person name="Li G."/>
            <person name="Dong C."/>
            <person name="Wang J."/>
            <person name="Liao Y."/>
            <person name="Shao Z."/>
        </authorList>
    </citation>
    <scope>NUCLEOTIDE SEQUENCE [LARGE SCALE GENOMIC DNA]</scope>
    <source>
        <strain evidence="9 10">22II1-22F38</strain>
    </source>
</reference>
<dbReference type="CDD" id="cd07185">
    <property type="entry name" value="OmpA_C-like"/>
    <property type="match status" value="1"/>
</dbReference>
<evidence type="ECO:0000256" key="4">
    <source>
        <dbReference type="PROSITE-ProRule" id="PRU00473"/>
    </source>
</evidence>
<accession>A0A059E505</accession>
<dbReference type="PROSITE" id="PS51123">
    <property type="entry name" value="OMPA_2"/>
    <property type="match status" value="1"/>
</dbReference>
<evidence type="ECO:0000313" key="8">
    <source>
        <dbReference type="EMBL" id="HBQ50278.1"/>
    </source>
</evidence>
<dbReference type="EMBL" id="DOGS01000317">
    <property type="protein sequence ID" value="HBQ50278.1"/>
    <property type="molecule type" value="Genomic_DNA"/>
</dbReference>
<feature type="domain" description="OmpA-like" evidence="6">
    <location>
        <begin position="253"/>
        <end position="369"/>
    </location>
</feature>
<evidence type="ECO:0000313" key="11">
    <source>
        <dbReference type="Proteomes" id="UP000259173"/>
    </source>
</evidence>
<protein>
    <submittedName>
        <fullName evidence="7">OmpA family protein</fullName>
    </submittedName>
</protein>
<dbReference type="AlphaFoldDB" id="A0A059E505"/>
<keyword evidence="10" id="KW-1185">Reference proteome</keyword>
<dbReference type="Proteomes" id="UP000263957">
    <property type="component" value="Unassembled WGS sequence"/>
</dbReference>
<comment type="caution">
    <text evidence="9">The sequence shown here is derived from an EMBL/GenBank/DDBJ whole genome shotgun (WGS) entry which is preliminary data.</text>
</comment>
<organism evidence="9 10">
    <name type="scientific">Hyphomonas atlantica</name>
    <dbReference type="NCBI Taxonomy" id="1280948"/>
    <lineage>
        <taxon>Bacteria</taxon>
        <taxon>Pseudomonadati</taxon>
        <taxon>Pseudomonadota</taxon>
        <taxon>Alphaproteobacteria</taxon>
        <taxon>Hyphomonadales</taxon>
        <taxon>Hyphomonadaceae</taxon>
        <taxon>Hyphomonas</taxon>
    </lineage>
</organism>
<dbReference type="Gene3D" id="3.30.1330.60">
    <property type="entry name" value="OmpA-like domain"/>
    <property type="match status" value="1"/>
</dbReference>
<evidence type="ECO:0000256" key="3">
    <source>
        <dbReference type="ARBA" id="ARBA00023237"/>
    </source>
</evidence>
<dbReference type="EMBL" id="AWFH01000008">
    <property type="protein sequence ID" value="KCZ62756.1"/>
    <property type="molecule type" value="Genomic_DNA"/>
</dbReference>